<organism evidence="1 2">
    <name type="scientific">Actinoplanes cyaneus</name>
    <dbReference type="NCBI Taxonomy" id="52696"/>
    <lineage>
        <taxon>Bacteria</taxon>
        <taxon>Bacillati</taxon>
        <taxon>Actinomycetota</taxon>
        <taxon>Actinomycetes</taxon>
        <taxon>Micromonosporales</taxon>
        <taxon>Micromonosporaceae</taxon>
        <taxon>Actinoplanes</taxon>
    </lineage>
</organism>
<accession>A0A919IKB2</accession>
<protein>
    <submittedName>
        <fullName evidence="1">Uncharacterized protein</fullName>
    </submittedName>
</protein>
<proteinExistence type="predicted"/>
<sequence>MAMGWFGVRAVFAFDLGERGVLTYEERLTLWRAESAPAALELAGQDAADYARCLDGCVFTGLLQACDLPEEPGHGGEVFSLMRDSALLPDKYVAAFFDTGWERRSISDGE</sequence>
<reference evidence="1" key="1">
    <citation type="submission" date="2021-01" db="EMBL/GenBank/DDBJ databases">
        <title>Whole genome shotgun sequence of Actinoplanes cyaneus NBRC 14990.</title>
        <authorList>
            <person name="Komaki H."/>
            <person name="Tamura T."/>
        </authorList>
    </citation>
    <scope>NUCLEOTIDE SEQUENCE</scope>
    <source>
        <strain evidence="1">NBRC 14990</strain>
    </source>
</reference>
<evidence type="ECO:0000313" key="1">
    <source>
        <dbReference type="EMBL" id="GID66993.1"/>
    </source>
</evidence>
<gene>
    <name evidence="1" type="ORF">Acy02nite_48740</name>
</gene>
<dbReference type="EMBL" id="BOMH01000037">
    <property type="protein sequence ID" value="GID66993.1"/>
    <property type="molecule type" value="Genomic_DNA"/>
</dbReference>
<keyword evidence="2" id="KW-1185">Reference proteome</keyword>
<comment type="caution">
    <text evidence="1">The sequence shown here is derived from an EMBL/GenBank/DDBJ whole genome shotgun (WGS) entry which is preliminary data.</text>
</comment>
<evidence type="ECO:0000313" key="2">
    <source>
        <dbReference type="Proteomes" id="UP000619479"/>
    </source>
</evidence>
<dbReference type="AlphaFoldDB" id="A0A919IKB2"/>
<dbReference type="Proteomes" id="UP000619479">
    <property type="component" value="Unassembled WGS sequence"/>
</dbReference>
<name>A0A919IKB2_9ACTN</name>